<dbReference type="InterPro" id="IPR008557">
    <property type="entry name" value="PhoX"/>
</dbReference>
<organism evidence="2 3">
    <name type="scientific">Sessilibacter corallicola</name>
    <dbReference type="NCBI Taxonomy" id="2904075"/>
    <lineage>
        <taxon>Bacteria</taxon>
        <taxon>Pseudomonadati</taxon>
        <taxon>Pseudomonadota</taxon>
        <taxon>Gammaproteobacteria</taxon>
        <taxon>Cellvibrionales</taxon>
        <taxon>Cellvibrionaceae</taxon>
        <taxon>Sessilibacter</taxon>
    </lineage>
</organism>
<evidence type="ECO:0000256" key="1">
    <source>
        <dbReference type="SAM" id="SignalP"/>
    </source>
</evidence>
<protein>
    <recommendedName>
        <fullName evidence="4">DUF839 domain-containing protein</fullName>
    </recommendedName>
</protein>
<dbReference type="EMBL" id="BAABWN010000001">
    <property type="protein sequence ID" value="GAA6166656.1"/>
    <property type="molecule type" value="Genomic_DNA"/>
</dbReference>
<gene>
    <name evidence="2" type="ORF">NBRC116591_04660</name>
</gene>
<feature type="chain" id="PRO_5046218644" description="DUF839 domain-containing protein" evidence="1">
    <location>
        <begin position="27"/>
        <end position="1286"/>
    </location>
</feature>
<evidence type="ECO:0008006" key="4">
    <source>
        <dbReference type="Google" id="ProtNLM"/>
    </source>
</evidence>
<dbReference type="RefSeq" id="WP_353301536.1">
    <property type="nucleotide sequence ID" value="NZ_BAABWN010000001.1"/>
</dbReference>
<proteinExistence type="predicted"/>
<sequence>MMFARNKLARLVRRTMLVGIPALVLAACDGDDGRNGTVGEDGVSAAVAVEGFVQDGPVAGGTVYVFGRDQIEAAITAADEADAAATSRADALAAANPLVVIERNVADGEDFRLNIPAVNAGEAVFLVFDNEGSVDMAFNDLPVNMESVAVVAGAGETQQVNINPFTSAVAQLVIAQTTADATIADIEAAIESSIQNIVAATDLPEGANPITGLDSELLADASTEIGELVRAGETFASVNREDVLTSFAFDAADGVVDGVIPSTITVLPSLSGSVELAELVADIPAIELVADNVETPVSEATATRSPIHSAAQHMELASGLTAEFLTRSVANHADQFSFFPLENPTHQIWCIESRVEIIDEATGQMNPSVQRVNIADGTVETILSGMTRCDGIRTTPWGTVLATEENADGAAYEILNPLTTTDLTVADRGDAGQPAAIVDASGADATDLIVKRTALPTMAWEGLFVLENGVVVGGDELRPGSFEFVLDDAGTEVNFGADTDGGALFKFIPTDLHDGTEITSLDDSPLVAGDNYALQVQCTGGVQFGQGCEIGDALWLSVDANNAREDANRLGATGYYRPEDLHLDPDYVNEENPDEIRFCFANTGNRGAQNWGEVICGTDANPAAAERDVRLVRFLEGDEELNAPDNLAFQPGTGILYVIEDNQHGDVWACLPDSDDQGLTSDGCVRVLSLNDRSAEPTGFEFSADGTEAWVSIQHSRDDAFPLVDNFRTDDIVHITGFSAPTANAASITDLAEQNSQALFGFGTPITESNTNTVDREANIEAQLGVDVDPSNGFGNGDDASGYVNLAGGLTATFLTRNASEWWDQHDLYPLNNPTHLIGCIEESRGIVDDGTVGKYKPSVQSVDLATGEVETIVRGMTRCDGIRTTPWGTILATEETADGAAYEILDPLTTNNVVVVERGDAGEAATIEQGDSNGVSTGVDATDLVVKRTEMPTMAWEGLFVLDSGVVVGGDELRPGSYEQFFLANGTIAAEDDGTALLVNGDTDGGAIFKFIPSAPRTTAGQINNLEDSPFVAGNTYAMQVSCRDSRVQVGQGCEVGNASWFEVDPDNARVEANAGGATGYYRPEDMHLDRMYSDAENPEAVRFCWTNTGRTSSGQVGEVVCGVDSAPLAASEELTVVVNRFVEGDQDFNAPDNFAFQPVTGIAYVIEDDSDGDVWACLPDGGDRDIKTDGCVRMLSIAIQGAEPTGFSFSNDGTRAYLSIQHAGGSVLFDGNDTDDLIVIEGFSTNVDFSNFGLDNESVLHSNSAALFGFEGPLAESSTVGDDI</sequence>
<evidence type="ECO:0000313" key="3">
    <source>
        <dbReference type="Proteomes" id="UP001465153"/>
    </source>
</evidence>
<keyword evidence="3" id="KW-1185">Reference proteome</keyword>
<dbReference type="Pfam" id="PF05787">
    <property type="entry name" value="PhoX"/>
    <property type="match status" value="1"/>
</dbReference>
<dbReference type="PROSITE" id="PS51257">
    <property type="entry name" value="PROKAR_LIPOPROTEIN"/>
    <property type="match status" value="1"/>
</dbReference>
<comment type="caution">
    <text evidence="2">The sequence shown here is derived from an EMBL/GenBank/DDBJ whole genome shotgun (WGS) entry which is preliminary data.</text>
</comment>
<evidence type="ECO:0000313" key="2">
    <source>
        <dbReference type="EMBL" id="GAA6166656.1"/>
    </source>
</evidence>
<dbReference type="PANTHER" id="PTHR35399:SF2">
    <property type="entry name" value="DUF839 DOMAIN-CONTAINING PROTEIN"/>
    <property type="match status" value="1"/>
</dbReference>
<feature type="signal peptide" evidence="1">
    <location>
        <begin position="1"/>
        <end position="26"/>
    </location>
</feature>
<accession>A0ABQ0A4S3</accession>
<dbReference type="PANTHER" id="PTHR35399">
    <property type="entry name" value="SLR8030 PROTEIN"/>
    <property type="match status" value="1"/>
</dbReference>
<keyword evidence="1" id="KW-0732">Signal</keyword>
<dbReference type="SUPFAM" id="SSF75011">
    <property type="entry name" value="3-carboxy-cis,cis-mucoante lactonizing enzyme"/>
    <property type="match status" value="1"/>
</dbReference>
<reference evidence="2 3" key="1">
    <citation type="submission" date="2024-04" db="EMBL/GenBank/DDBJ databases">
        <title>Draft genome sequence of Sessilibacter corallicola NBRC 116591.</title>
        <authorList>
            <person name="Miyakawa T."/>
            <person name="Kusuya Y."/>
            <person name="Miura T."/>
        </authorList>
    </citation>
    <scope>NUCLEOTIDE SEQUENCE [LARGE SCALE GENOMIC DNA]</scope>
    <source>
        <strain evidence="2 3">KU-00831-HH</strain>
    </source>
</reference>
<name>A0ABQ0A4S3_9GAMM</name>
<dbReference type="Proteomes" id="UP001465153">
    <property type="component" value="Unassembled WGS sequence"/>
</dbReference>